<feature type="region of interest" description="Disordered" evidence="1">
    <location>
        <begin position="150"/>
        <end position="170"/>
    </location>
</feature>
<evidence type="ECO:0000313" key="3">
    <source>
        <dbReference type="Proteomes" id="UP000006753"/>
    </source>
</evidence>
<dbReference type="Proteomes" id="UP000006753">
    <property type="component" value="Unassembled WGS sequence"/>
</dbReference>
<accession>K1Y695</accession>
<dbReference type="GeneID" id="18757316"/>
<feature type="compositionally biased region" description="Gly residues" evidence="1">
    <location>
        <begin position="154"/>
        <end position="168"/>
    </location>
</feature>
<sequence>MSSSSSSSSSSSLGPKALTSFHAILSHLTATFAAPLLPPSKPHSTALTSQIASLQVHPTLEAALHLLNADLPAAHFLVRHMQAKPAFEGMFLHGILHRIEGDYDNARMWYSDVAAGEGGEEDGCGGADGGGGGAGSLYGKVWEGGGKTFKDLGEGGSGGGEAGDFGAGGRREGELDAGQRFLNAVQAFKEGKGGRDEAEMGRLVGESRREIGAVVEWCVGRFGEGRWEDARSAWVKNSEEVQKMSDDMINGDKGFRKF</sequence>
<proteinExistence type="predicted"/>
<gene>
    <name evidence="2" type="ORF">MBM_01381</name>
</gene>
<name>K1Y695_MARBU</name>
<dbReference type="InParanoid" id="K1Y695"/>
<keyword evidence="3" id="KW-1185">Reference proteome</keyword>
<protein>
    <submittedName>
        <fullName evidence="2">Uncharacterized protein</fullName>
    </submittedName>
</protein>
<dbReference type="OrthoDB" id="2306919at2759"/>
<evidence type="ECO:0000256" key="1">
    <source>
        <dbReference type="SAM" id="MobiDB-lite"/>
    </source>
</evidence>
<reference evidence="2 3" key="1">
    <citation type="journal article" date="2012" name="BMC Genomics">
        <title>Sequencing the genome of Marssonina brunnea reveals fungus-poplar co-evolution.</title>
        <authorList>
            <person name="Zhu S."/>
            <person name="Cao Y.-Z."/>
            <person name="Jiang C."/>
            <person name="Tan B.-Y."/>
            <person name="Wang Z."/>
            <person name="Feng S."/>
            <person name="Zhang L."/>
            <person name="Su X.-H."/>
            <person name="Brejova B."/>
            <person name="Vinar T."/>
            <person name="Xu M."/>
            <person name="Wang M.-X."/>
            <person name="Zhang S.-G."/>
            <person name="Huang M.-R."/>
            <person name="Wu R."/>
            <person name="Zhou Y."/>
        </authorList>
    </citation>
    <scope>NUCLEOTIDE SEQUENCE [LARGE SCALE GENOMIC DNA]</scope>
    <source>
        <strain evidence="2 3">MB_m1</strain>
    </source>
</reference>
<organism evidence="2 3">
    <name type="scientific">Marssonina brunnea f. sp. multigermtubi (strain MB_m1)</name>
    <name type="common">Marssonina leaf spot fungus</name>
    <dbReference type="NCBI Taxonomy" id="1072389"/>
    <lineage>
        <taxon>Eukaryota</taxon>
        <taxon>Fungi</taxon>
        <taxon>Dikarya</taxon>
        <taxon>Ascomycota</taxon>
        <taxon>Pezizomycotina</taxon>
        <taxon>Leotiomycetes</taxon>
        <taxon>Helotiales</taxon>
        <taxon>Drepanopezizaceae</taxon>
        <taxon>Drepanopeziza</taxon>
    </lineage>
</organism>
<dbReference type="AlphaFoldDB" id="K1Y695"/>
<evidence type="ECO:0000313" key="2">
    <source>
        <dbReference type="EMBL" id="EKD20699.1"/>
    </source>
</evidence>
<dbReference type="HOGENOM" id="CLU_058257_0_0_1"/>
<dbReference type="eggNOG" id="ENOG502S5WX">
    <property type="taxonomic scope" value="Eukaryota"/>
</dbReference>
<dbReference type="KEGG" id="mbe:MBM_01381"/>
<dbReference type="OMA" id="NARAWYS"/>
<dbReference type="EMBL" id="JH921429">
    <property type="protein sequence ID" value="EKD20699.1"/>
    <property type="molecule type" value="Genomic_DNA"/>
</dbReference>